<evidence type="ECO:0000256" key="2">
    <source>
        <dbReference type="ARBA" id="ARBA00009508"/>
    </source>
</evidence>
<comment type="subcellular location">
    <subcellularLocation>
        <location evidence="1">Mitochondrion matrix</location>
    </subcellularLocation>
</comment>
<evidence type="ECO:0000256" key="5">
    <source>
        <dbReference type="ARBA" id="ARBA00023186"/>
    </source>
</evidence>
<dbReference type="CDD" id="cd20267">
    <property type="entry name" value="Complex1_LYR_LYRM7"/>
    <property type="match status" value="1"/>
</dbReference>
<dbReference type="Gene3D" id="3.10.310.20">
    <property type="entry name" value="DHHA2 domain"/>
    <property type="match status" value="1"/>
</dbReference>
<evidence type="ECO:0000256" key="8">
    <source>
        <dbReference type="ARBA" id="ARBA00026165"/>
    </source>
</evidence>
<evidence type="ECO:0000259" key="11">
    <source>
        <dbReference type="Pfam" id="PF05347"/>
    </source>
</evidence>
<dbReference type="InterPro" id="IPR045298">
    <property type="entry name" value="Complex1_LYR_LYRM7"/>
</dbReference>
<evidence type="ECO:0000256" key="6">
    <source>
        <dbReference type="ARBA" id="ARBA00025430"/>
    </source>
</evidence>
<dbReference type="Pfam" id="PF05347">
    <property type="entry name" value="Complex1_LYR"/>
    <property type="match status" value="1"/>
</dbReference>
<dbReference type="GO" id="GO:0044183">
    <property type="term" value="F:protein folding chaperone"/>
    <property type="evidence" value="ECO:0007669"/>
    <property type="project" value="TreeGrafter"/>
</dbReference>
<evidence type="ECO:0000256" key="4">
    <source>
        <dbReference type="ARBA" id="ARBA00023128"/>
    </source>
</evidence>
<dbReference type="GO" id="GO:0016462">
    <property type="term" value="F:pyrophosphatase activity"/>
    <property type="evidence" value="ECO:0007669"/>
    <property type="project" value="InterPro"/>
</dbReference>
<evidence type="ECO:0000313" key="13">
    <source>
        <dbReference type="Proteomes" id="UP000008909"/>
    </source>
</evidence>
<comment type="similarity">
    <text evidence="3">Belongs to the PPase class C family. Prune subfamily.</text>
</comment>
<evidence type="ECO:0000313" key="12">
    <source>
        <dbReference type="EMBL" id="GAA53674.1"/>
    </source>
</evidence>
<feature type="domain" description="DHHA2" evidence="10">
    <location>
        <begin position="192"/>
        <end position="353"/>
    </location>
</feature>
<evidence type="ECO:0000259" key="10">
    <source>
        <dbReference type="Pfam" id="PF02833"/>
    </source>
</evidence>
<reference key="2">
    <citation type="submission" date="2011-10" db="EMBL/GenBank/DDBJ databases">
        <title>The genome and transcriptome sequence of Clonorchis sinensis provide insights into the carcinogenic liver fluke.</title>
        <authorList>
            <person name="Wang X."/>
            <person name="Huang Y."/>
            <person name="Chen W."/>
            <person name="Liu H."/>
            <person name="Guo L."/>
            <person name="Chen Y."/>
            <person name="Luo F."/>
            <person name="Zhou W."/>
            <person name="Sun J."/>
            <person name="Mao Q."/>
            <person name="Liang P."/>
            <person name="Zhou C."/>
            <person name="Tian Y."/>
            <person name="Men J."/>
            <person name="Lv X."/>
            <person name="Huang L."/>
            <person name="Zhou J."/>
            <person name="Hu Y."/>
            <person name="Li R."/>
            <person name="Zhang F."/>
            <person name="Lei H."/>
            <person name="Li X."/>
            <person name="Hu X."/>
            <person name="Liang C."/>
            <person name="Xu J."/>
            <person name="Wu Z."/>
            <person name="Yu X."/>
        </authorList>
    </citation>
    <scope>NUCLEOTIDE SEQUENCE</scope>
    <source>
        <strain>Henan</strain>
    </source>
</reference>
<comment type="similarity">
    <text evidence="2">Belongs to the complex I LYR family.</text>
</comment>
<dbReference type="InterPro" id="IPR050435">
    <property type="entry name" value="MZM1/LYRM7"/>
</dbReference>
<dbReference type="Pfam" id="PF02833">
    <property type="entry name" value="DHHA2"/>
    <property type="match status" value="1"/>
</dbReference>
<comment type="function">
    <text evidence="6">Assembly factor required for Rieske Fe-S protein UQCRFS1 incorporation into the cytochrome b-c1 (CIII) complex. Functions as a chaperone, binding to this subunit within the mitochondrial matrix and stabilizing it prior to its translocation and insertion into the late CIII dimeric intermediate within the mitochondrial inner membrane.</text>
</comment>
<organism evidence="12 13">
    <name type="scientific">Clonorchis sinensis</name>
    <name type="common">Chinese liver fluke</name>
    <dbReference type="NCBI Taxonomy" id="79923"/>
    <lineage>
        <taxon>Eukaryota</taxon>
        <taxon>Metazoa</taxon>
        <taxon>Spiralia</taxon>
        <taxon>Lophotrochozoa</taxon>
        <taxon>Platyhelminthes</taxon>
        <taxon>Trematoda</taxon>
        <taxon>Digenea</taxon>
        <taxon>Opisthorchiida</taxon>
        <taxon>Opisthorchiata</taxon>
        <taxon>Opisthorchiidae</taxon>
        <taxon>Clonorchis</taxon>
    </lineage>
</organism>
<dbReference type="InterPro" id="IPR004097">
    <property type="entry name" value="DHHA2"/>
</dbReference>
<sequence>MPLRTEITYWLRECGLNWEMLFYTDDIFDSETCPLAQQLCCTDVRLILVDHHFTIGQLKRTKWTVTEVIDHHHFEDTGAVELLLRHCTLKRIEHVGSCASLVCAEILKSEQMKDIPLIVWKLLYGKLSLQVPTNNSSRAGAILMDTVGLSRLGQEAGRLTDLDLRMACRIEDLAGKDWFAGPSSRETLFNGLENAKFDVTGLSLWDLLRRDMKMAIGSSSVDDRIACSTVSGMDFLTLIRSPEFVDAAKRVCTTHSARLLVCITVGCPPVKTDTPDNSIQAFNRRTARKGLVIFSPNPRQAPCDQLIKYLCHSANGLDLRPEPLQFDKGEEVVFVGIIHNIKVTRKAVLPLLVSFLRGGKPGNPSDSKKENVTPCDPAVNTHSSGTLKCAQTSMNSDYCCISRTLLDTLRSWLETLKPEERFELVRNCLSQVVMDDEERRETEMFQPIGILPATVLQQVTEKLYLLSPFVSGTVEISAEFPQVHATEVDEGFESKNLSGFGIVLNRGRRLTLPIGRGIRSYHNAVSKRIASSKRVHFLQTSEVADDTCSLPGGLPQKPSWLEPEYLSRLPAWFPEHLTGNYSDAVENVSFRLYRRLSSLPASTCTNPPDDGNLRVIDRAEIELLRASFGDLNRSGPSTEIRAMQMHASFTPHGLEWLRSHPQLQQGGGQRSANCQCFCLCIDQADFDSTARTVASYTRPFDESLRSSRTSNLTDAKLSLEALKLLADLHRTCRVVFHGDESTLQAAKERIRAEFRANQAVTDSQKIEELLKYGEDVEMLLRTTVIQMEYNEKDNRFSELNL</sequence>
<comment type="subunit">
    <text evidence="7">Interacts with UQCRFS1.</text>
</comment>
<keyword evidence="4" id="KW-0496">Mitochondrion</keyword>
<accession>G7YL43</accession>
<gene>
    <name evidence="12" type="ORF">CLF_110747</name>
</gene>
<evidence type="ECO:0000256" key="3">
    <source>
        <dbReference type="ARBA" id="ARBA00010331"/>
    </source>
</evidence>
<dbReference type="InterPro" id="IPR038222">
    <property type="entry name" value="DHHA2_dom_sf"/>
</dbReference>
<dbReference type="InterPro" id="IPR008011">
    <property type="entry name" value="Complex1_LYR_dom"/>
</dbReference>
<dbReference type="Proteomes" id="UP000008909">
    <property type="component" value="Unassembled WGS sequence"/>
</dbReference>
<dbReference type="SUPFAM" id="SSF64182">
    <property type="entry name" value="DHH phosphoesterases"/>
    <property type="match status" value="1"/>
</dbReference>
<dbReference type="GO" id="GO:0005759">
    <property type="term" value="C:mitochondrial matrix"/>
    <property type="evidence" value="ECO:0007669"/>
    <property type="project" value="UniProtKB-SubCell"/>
</dbReference>
<dbReference type="InterPro" id="IPR038763">
    <property type="entry name" value="DHH_sf"/>
</dbReference>
<name>G7YL43_CLOSI</name>
<evidence type="ECO:0000256" key="1">
    <source>
        <dbReference type="ARBA" id="ARBA00004305"/>
    </source>
</evidence>
<keyword evidence="5" id="KW-0143">Chaperone</keyword>
<dbReference type="PANTHER" id="PTHR46749">
    <property type="entry name" value="COMPLEX III ASSEMBLY FACTOR LYRM7"/>
    <property type="match status" value="1"/>
</dbReference>
<evidence type="ECO:0000256" key="7">
    <source>
        <dbReference type="ARBA" id="ARBA00025809"/>
    </source>
</evidence>
<protein>
    <recommendedName>
        <fullName evidence="8">Complex III assembly factor LYRM7</fullName>
    </recommendedName>
    <alternativeName>
        <fullName evidence="9">LYR motif-containing protein 7</fullName>
    </alternativeName>
</protein>
<dbReference type="PANTHER" id="PTHR46749:SF1">
    <property type="entry name" value="COMPLEX III ASSEMBLY FACTOR LYRM7"/>
    <property type="match status" value="1"/>
</dbReference>
<evidence type="ECO:0000256" key="9">
    <source>
        <dbReference type="ARBA" id="ARBA00031830"/>
    </source>
</evidence>
<dbReference type="EMBL" id="DF143558">
    <property type="protein sequence ID" value="GAA53674.1"/>
    <property type="molecule type" value="Genomic_DNA"/>
</dbReference>
<feature type="domain" description="Complex 1 LYR protein" evidence="11">
    <location>
        <begin position="721"/>
        <end position="775"/>
    </location>
</feature>
<reference evidence="12" key="1">
    <citation type="journal article" date="2011" name="Genome Biol.">
        <title>The draft genome of the carcinogenic human liver fluke Clonorchis sinensis.</title>
        <authorList>
            <person name="Wang X."/>
            <person name="Chen W."/>
            <person name="Huang Y."/>
            <person name="Sun J."/>
            <person name="Men J."/>
            <person name="Liu H."/>
            <person name="Luo F."/>
            <person name="Guo L."/>
            <person name="Lv X."/>
            <person name="Deng C."/>
            <person name="Zhou C."/>
            <person name="Fan Y."/>
            <person name="Li X."/>
            <person name="Huang L."/>
            <person name="Hu Y."/>
            <person name="Liang C."/>
            <person name="Hu X."/>
            <person name="Xu J."/>
            <person name="Yu X."/>
        </authorList>
    </citation>
    <scope>NUCLEOTIDE SEQUENCE [LARGE SCALE GENOMIC DNA]</scope>
    <source>
        <strain evidence="12">Henan</strain>
    </source>
</reference>
<dbReference type="AlphaFoldDB" id="G7YL43"/>
<dbReference type="GO" id="GO:0034551">
    <property type="term" value="P:mitochondrial respiratory chain complex III assembly"/>
    <property type="evidence" value="ECO:0007669"/>
    <property type="project" value="InterPro"/>
</dbReference>
<dbReference type="Gene3D" id="3.90.1640.10">
    <property type="entry name" value="inorganic pyrophosphatase (n-terminal core)"/>
    <property type="match status" value="1"/>
</dbReference>
<keyword evidence="13" id="KW-1185">Reference proteome</keyword>
<proteinExistence type="inferred from homology"/>